<dbReference type="EMBL" id="QROI01000052">
    <property type="protein sequence ID" value="RHL09764.1"/>
    <property type="molecule type" value="Genomic_DNA"/>
</dbReference>
<evidence type="ECO:0000313" key="3">
    <source>
        <dbReference type="EMBL" id="RHL09764.1"/>
    </source>
</evidence>
<proteinExistence type="predicted"/>
<sequence>MKKKRAKKYCKKVESSESTSKYLSLWLLLPILFFCRQGIIINQNTLFEVGWWWYILCAITGLAVGIIRLIRDKEIIWNWKEYLGAIFYSFIHSAMGLIIGVLLIFGVEIANYYIPSEYKYYNESATIINKDFSSLYRAGLHFDVEFHFENKELGVRTFDFGNDFYKQAEIGDRYTFTFQNGFFNIPIIKGKVKLE</sequence>
<protein>
    <submittedName>
        <fullName evidence="2">Uncharacterized protein</fullName>
    </submittedName>
</protein>
<evidence type="ECO:0000256" key="1">
    <source>
        <dbReference type="SAM" id="Phobius"/>
    </source>
</evidence>
<dbReference type="Proteomes" id="UP000284916">
    <property type="component" value="Unassembled WGS sequence"/>
</dbReference>
<dbReference type="EMBL" id="QSTW01000049">
    <property type="protein sequence ID" value="RGM84087.1"/>
    <property type="molecule type" value="Genomic_DNA"/>
</dbReference>
<keyword evidence="1" id="KW-0812">Transmembrane</keyword>
<feature type="transmembrane region" description="Helical" evidence="1">
    <location>
        <begin position="21"/>
        <end position="39"/>
    </location>
</feature>
<feature type="transmembrane region" description="Helical" evidence="1">
    <location>
        <begin position="51"/>
        <end position="70"/>
    </location>
</feature>
<evidence type="ECO:0000313" key="2">
    <source>
        <dbReference type="EMBL" id="RGM84087.1"/>
    </source>
</evidence>
<name>A0A3E4Z3C7_9BACT</name>
<keyword evidence="1" id="KW-1133">Transmembrane helix</keyword>
<evidence type="ECO:0000313" key="5">
    <source>
        <dbReference type="Proteomes" id="UP000284916"/>
    </source>
</evidence>
<keyword evidence="1" id="KW-0472">Membrane</keyword>
<reference evidence="4 5" key="1">
    <citation type="submission" date="2018-08" db="EMBL/GenBank/DDBJ databases">
        <title>A genome reference for cultivated species of the human gut microbiota.</title>
        <authorList>
            <person name="Zou Y."/>
            <person name="Xue W."/>
            <person name="Luo G."/>
        </authorList>
    </citation>
    <scope>NUCLEOTIDE SEQUENCE [LARGE SCALE GENOMIC DNA]</scope>
    <source>
        <strain evidence="3 5">AF39-11</strain>
        <strain evidence="2 4">OM06-2</strain>
    </source>
</reference>
<dbReference type="AlphaFoldDB" id="A0A3E4Z3C7"/>
<gene>
    <name evidence="3" type="ORF">DW035_16105</name>
    <name evidence="2" type="ORF">DXB87_17330</name>
</gene>
<organism evidence="2 4">
    <name type="scientific">Phocaeicola plebeius</name>
    <dbReference type="NCBI Taxonomy" id="310297"/>
    <lineage>
        <taxon>Bacteria</taxon>
        <taxon>Pseudomonadati</taxon>
        <taxon>Bacteroidota</taxon>
        <taxon>Bacteroidia</taxon>
        <taxon>Bacteroidales</taxon>
        <taxon>Bacteroidaceae</taxon>
        <taxon>Phocaeicola</taxon>
    </lineage>
</organism>
<evidence type="ECO:0000313" key="4">
    <source>
        <dbReference type="Proteomes" id="UP000260814"/>
    </source>
</evidence>
<dbReference type="RefSeq" id="WP_117703088.1">
    <property type="nucleotide sequence ID" value="NZ_CAUWCJ010000080.1"/>
</dbReference>
<accession>A0A3E4Z3C7</accession>
<dbReference type="Proteomes" id="UP000260814">
    <property type="component" value="Unassembled WGS sequence"/>
</dbReference>
<comment type="caution">
    <text evidence="2">The sequence shown here is derived from an EMBL/GenBank/DDBJ whole genome shotgun (WGS) entry which is preliminary data.</text>
</comment>
<feature type="transmembrane region" description="Helical" evidence="1">
    <location>
        <begin position="82"/>
        <end position="107"/>
    </location>
</feature>